<dbReference type="InterPro" id="IPR028973">
    <property type="entry name" value="PhnB-like"/>
</dbReference>
<reference evidence="2 3" key="1">
    <citation type="submission" date="2017-10" db="EMBL/GenBank/DDBJ databases">
        <title>Sequencing the genomes of 1000 actinobacteria strains.</title>
        <authorList>
            <person name="Klenk H.-P."/>
        </authorList>
    </citation>
    <scope>NUCLEOTIDE SEQUENCE [LARGE SCALE GENOMIC DNA]</scope>
    <source>
        <strain evidence="2 3">DSM 21798</strain>
    </source>
</reference>
<keyword evidence="3" id="KW-1185">Reference proteome</keyword>
<sequence length="141" mass="15303">MSVNVTPHLNFRGQARAALEFYQTVFGGSLATITYADAHNVTAPDEADQIMWGQVESDAGVRIMAYDVPGHTAYEPGIIPLFVSVRGTDADEITAYWNKLADGATVLAPLAPAQWAPLYGMLTDRFGVTWVLDVQAEWDAA</sequence>
<dbReference type="Proteomes" id="UP000221369">
    <property type="component" value="Unassembled WGS sequence"/>
</dbReference>
<dbReference type="InterPro" id="IPR029068">
    <property type="entry name" value="Glyas_Bleomycin-R_OHBP_Dase"/>
</dbReference>
<name>A0A2A9DV94_9MICO</name>
<evidence type="ECO:0000259" key="1">
    <source>
        <dbReference type="Pfam" id="PF06983"/>
    </source>
</evidence>
<proteinExistence type="predicted"/>
<dbReference type="PANTHER" id="PTHR33990:SF1">
    <property type="entry name" value="PROTEIN YJDN"/>
    <property type="match status" value="1"/>
</dbReference>
<dbReference type="PANTHER" id="PTHR33990">
    <property type="entry name" value="PROTEIN YJDN-RELATED"/>
    <property type="match status" value="1"/>
</dbReference>
<comment type="caution">
    <text evidence="2">The sequence shown here is derived from an EMBL/GenBank/DDBJ whole genome shotgun (WGS) entry which is preliminary data.</text>
</comment>
<evidence type="ECO:0000313" key="2">
    <source>
        <dbReference type="EMBL" id="PFG29870.1"/>
    </source>
</evidence>
<feature type="domain" description="PhnB-like" evidence="1">
    <location>
        <begin position="5"/>
        <end position="130"/>
    </location>
</feature>
<evidence type="ECO:0000313" key="3">
    <source>
        <dbReference type="Proteomes" id="UP000221369"/>
    </source>
</evidence>
<dbReference type="SUPFAM" id="SSF54593">
    <property type="entry name" value="Glyoxalase/Bleomycin resistance protein/Dihydroxybiphenyl dioxygenase"/>
    <property type="match status" value="1"/>
</dbReference>
<dbReference type="CDD" id="cd06588">
    <property type="entry name" value="PhnB_like"/>
    <property type="match status" value="1"/>
</dbReference>
<dbReference type="AlphaFoldDB" id="A0A2A9DV94"/>
<dbReference type="Gene3D" id="3.10.180.10">
    <property type="entry name" value="2,3-Dihydroxybiphenyl 1,2-Dioxygenase, domain 1"/>
    <property type="match status" value="1"/>
</dbReference>
<dbReference type="Pfam" id="PF06983">
    <property type="entry name" value="3-dmu-9_3-mt"/>
    <property type="match status" value="1"/>
</dbReference>
<dbReference type="EMBL" id="PDJE01000001">
    <property type="protein sequence ID" value="PFG29870.1"/>
    <property type="molecule type" value="Genomic_DNA"/>
</dbReference>
<accession>A0A2A9DV94</accession>
<dbReference type="RefSeq" id="WP_098406394.1">
    <property type="nucleotide sequence ID" value="NZ_PDJE01000001.1"/>
</dbReference>
<organism evidence="2 3">
    <name type="scientific">Paramicrobacterium agarici</name>
    <dbReference type="NCBI Taxonomy" id="630514"/>
    <lineage>
        <taxon>Bacteria</taxon>
        <taxon>Bacillati</taxon>
        <taxon>Actinomycetota</taxon>
        <taxon>Actinomycetes</taxon>
        <taxon>Micrococcales</taxon>
        <taxon>Microbacteriaceae</taxon>
        <taxon>Paramicrobacterium</taxon>
    </lineage>
</organism>
<gene>
    <name evidence="2" type="ORF">ATJ78_0787</name>
</gene>
<protein>
    <submittedName>
        <fullName evidence="2">PhnB protein</fullName>
    </submittedName>
</protein>